<gene>
    <name evidence="6" type="ORF">GL4_2727</name>
</gene>
<name>A0A0A8K5S8_9HYPH</name>
<dbReference type="PANTHER" id="PTHR30537">
    <property type="entry name" value="HTH-TYPE TRANSCRIPTIONAL REGULATOR"/>
    <property type="match status" value="1"/>
</dbReference>
<comment type="similarity">
    <text evidence="1">Belongs to the LysR transcriptional regulatory family.</text>
</comment>
<evidence type="ECO:0000259" key="5">
    <source>
        <dbReference type="PROSITE" id="PS50931"/>
    </source>
</evidence>
<evidence type="ECO:0000256" key="4">
    <source>
        <dbReference type="ARBA" id="ARBA00023163"/>
    </source>
</evidence>
<dbReference type="PRINTS" id="PR00039">
    <property type="entry name" value="HTHLYSR"/>
</dbReference>
<dbReference type="InterPro" id="IPR036388">
    <property type="entry name" value="WH-like_DNA-bd_sf"/>
</dbReference>
<keyword evidence="4" id="KW-0804">Transcription</keyword>
<evidence type="ECO:0000256" key="3">
    <source>
        <dbReference type="ARBA" id="ARBA00023125"/>
    </source>
</evidence>
<dbReference type="InterPro" id="IPR036390">
    <property type="entry name" value="WH_DNA-bd_sf"/>
</dbReference>
<dbReference type="OrthoDB" id="7624726at2"/>
<dbReference type="PROSITE" id="PS50931">
    <property type="entry name" value="HTH_LYSR"/>
    <property type="match status" value="1"/>
</dbReference>
<feature type="domain" description="HTH lysR-type" evidence="5">
    <location>
        <begin position="8"/>
        <end position="65"/>
    </location>
</feature>
<dbReference type="HOGENOM" id="CLU_039613_2_0_5"/>
<evidence type="ECO:0000256" key="1">
    <source>
        <dbReference type="ARBA" id="ARBA00009437"/>
    </source>
</evidence>
<dbReference type="GO" id="GO:0003700">
    <property type="term" value="F:DNA-binding transcription factor activity"/>
    <property type="evidence" value="ECO:0007669"/>
    <property type="project" value="InterPro"/>
</dbReference>
<dbReference type="InterPro" id="IPR058163">
    <property type="entry name" value="LysR-type_TF_proteobact-type"/>
</dbReference>
<dbReference type="Proteomes" id="UP000031643">
    <property type="component" value="Chromosome"/>
</dbReference>
<evidence type="ECO:0000313" key="6">
    <source>
        <dbReference type="EMBL" id="BAQ18161.1"/>
    </source>
</evidence>
<dbReference type="PANTHER" id="PTHR30537:SF3">
    <property type="entry name" value="TRANSCRIPTIONAL REGULATORY PROTEIN"/>
    <property type="match status" value="1"/>
</dbReference>
<evidence type="ECO:0000313" key="7">
    <source>
        <dbReference type="Proteomes" id="UP000031643"/>
    </source>
</evidence>
<dbReference type="AlphaFoldDB" id="A0A0A8K5S8"/>
<dbReference type="Gene3D" id="3.40.190.290">
    <property type="match status" value="1"/>
</dbReference>
<keyword evidence="2" id="KW-0805">Transcription regulation</keyword>
<reference evidence="6 7" key="1">
    <citation type="submission" date="2014-09" db="EMBL/GenBank/DDBJ databases">
        <title>Genome sequencing of Methyloceanibacter caenitepidi Gela4.</title>
        <authorList>
            <person name="Takeuchi M."/>
            <person name="Susumu S."/>
            <person name="Kamagata Y."/>
            <person name="Oshima K."/>
            <person name="Hattori M."/>
            <person name="Iwasaki W."/>
        </authorList>
    </citation>
    <scope>NUCLEOTIDE SEQUENCE [LARGE SCALE GENOMIC DNA]</scope>
    <source>
        <strain evidence="6 7">Gela4</strain>
    </source>
</reference>
<keyword evidence="3" id="KW-0238">DNA-binding</keyword>
<dbReference type="SUPFAM" id="SSF46785">
    <property type="entry name" value="Winged helix' DNA-binding domain"/>
    <property type="match status" value="1"/>
</dbReference>
<dbReference type="Pfam" id="PF03466">
    <property type="entry name" value="LysR_substrate"/>
    <property type="match status" value="1"/>
</dbReference>
<dbReference type="SUPFAM" id="SSF53850">
    <property type="entry name" value="Periplasmic binding protein-like II"/>
    <property type="match status" value="1"/>
</dbReference>
<dbReference type="GO" id="GO:0043565">
    <property type="term" value="F:sequence-specific DNA binding"/>
    <property type="evidence" value="ECO:0007669"/>
    <property type="project" value="TreeGrafter"/>
</dbReference>
<dbReference type="InterPro" id="IPR000847">
    <property type="entry name" value="LysR_HTH_N"/>
</dbReference>
<evidence type="ECO:0000256" key="2">
    <source>
        <dbReference type="ARBA" id="ARBA00023015"/>
    </source>
</evidence>
<accession>A0A0A8K5S8</accession>
<organism evidence="6 7">
    <name type="scientific">Methyloceanibacter caenitepidi</name>
    <dbReference type="NCBI Taxonomy" id="1384459"/>
    <lineage>
        <taxon>Bacteria</taxon>
        <taxon>Pseudomonadati</taxon>
        <taxon>Pseudomonadota</taxon>
        <taxon>Alphaproteobacteria</taxon>
        <taxon>Hyphomicrobiales</taxon>
        <taxon>Hyphomicrobiaceae</taxon>
        <taxon>Methyloceanibacter</taxon>
    </lineage>
</organism>
<proteinExistence type="inferred from homology"/>
<dbReference type="InterPro" id="IPR005119">
    <property type="entry name" value="LysR_subst-bd"/>
</dbReference>
<dbReference type="KEGG" id="mcg:GL4_2727"/>
<dbReference type="RefSeq" id="WP_045370150.1">
    <property type="nucleotide sequence ID" value="NZ_AP014648.1"/>
</dbReference>
<dbReference type="GO" id="GO:0006351">
    <property type="term" value="P:DNA-templated transcription"/>
    <property type="evidence" value="ECO:0007669"/>
    <property type="project" value="TreeGrafter"/>
</dbReference>
<sequence>MNWQAITFDWNQVRAFLATAEEGSFSGAARVLGLTQPTLGRQVAALEEDLGVMLFQRIGRNLELTPSGLELLDHVRVMGDAAHRVSLAASGHSQAIDGVVRVTATNIYAVYFLPPVIERLHEIAPNLEIDIVASNELRDLRRREADIAIRHVRPQEPELVGRLVNESDGSLYASKRYLSKYGRPRSPADLEGHYFIGSNNQQEMVNYLGRLGITPARENFRFGSDCALVMWEMARQGFGMCLMAAAVATRTPGMEPVFPDMAPMKFPTWLVAHRELYTSRRIRLVYDTLAEFLSNQSETS</sequence>
<dbReference type="Gene3D" id="1.10.10.10">
    <property type="entry name" value="Winged helix-like DNA-binding domain superfamily/Winged helix DNA-binding domain"/>
    <property type="match status" value="1"/>
</dbReference>
<dbReference type="EMBL" id="AP014648">
    <property type="protein sequence ID" value="BAQ18161.1"/>
    <property type="molecule type" value="Genomic_DNA"/>
</dbReference>
<dbReference type="STRING" id="1384459.GL4_2727"/>
<protein>
    <submittedName>
        <fullName evidence="6">Transcriptional regulator, LysR family</fullName>
    </submittedName>
</protein>
<dbReference type="FunFam" id="1.10.10.10:FF:000001">
    <property type="entry name" value="LysR family transcriptional regulator"/>
    <property type="match status" value="1"/>
</dbReference>
<keyword evidence="7" id="KW-1185">Reference proteome</keyword>
<dbReference type="Pfam" id="PF00126">
    <property type="entry name" value="HTH_1"/>
    <property type="match status" value="1"/>
</dbReference>